<dbReference type="GO" id="GO:0005737">
    <property type="term" value="C:cytoplasm"/>
    <property type="evidence" value="ECO:0007669"/>
    <property type="project" value="UniProtKB-SubCell"/>
</dbReference>
<dbReference type="PANTHER" id="PTHR10954">
    <property type="entry name" value="RIBONUCLEASE H2 SUBUNIT A"/>
    <property type="match status" value="1"/>
</dbReference>
<sequence>MITIKVTKHNLEKLEKTYENYIVERNVGYILFVAKTDKNIVTAYDNKKGNVFKVTIQGEDAFLIAQKFSTSPSTLPKKVREDKGPMVFIDVDEQIGSDEVGTGDFFGPVVVCACYANHDTMKIIDDYKITDSKKMSDQKILEIIPSILKKVHFTCKVFKNDQYNAAVAKGYNLNQIKAIAHNYVLTKLHERCPYVRNVYVDQFTPSDKYYEYLAPLNQENVLHDIVFREKGEMYFPSIALASNIARYSFLVYMNELGKKYGCKIPLGAGKDVNEFATKFIDKFGIDEFNKIVKKNFKNYNEVTAKGKSLI</sequence>
<dbReference type="EC" id="3.1.26.4" evidence="13"/>
<dbReference type="InterPro" id="IPR012337">
    <property type="entry name" value="RNaseH-like_sf"/>
</dbReference>
<evidence type="ECO:0000256" key="8">
    <source>
        <dbReference type="ARBA" id="ARBA00022723"/>
    </source>
</evidence>
<dbReference type="AlphaFoldDB" id="A0A9D9DGL7"/>
<comment type="cofactor">
    <cofactor evidence="12">
        <name>Mn(2+)</name>
        <dbReference type="ChEBI" id="CHEBI:29035"/>
    </cofactor>
    <cofactor evidence="12">
        <name>Mg(2+)</name>
        <dbReference type="ChEBI" id="CHEBI:18420"/>
    </cofactor>
    <text evidence="12">Manganese or magnesium. Binds 1 divalent metal ion per monomer in the absence of substrate. May bind a second metal ion after substrate binding.</text>
</comment>
<organism evidence="15 16">
    <name type="scientific">Candidatus Onthovivens merdipullorum</name>
    <dbReference type="NCBI Taxonomy" id="2840889"/>
    <lineage>
        <taxon>Bacteria</taxon>
        <taxon>Bacillati</taxon>
        <taxon>Bacillota</taxon>
        <taxon>Bacilli</taxon>
        <taxon>Bacillales</taxon>
        <taxon>Candidatus Onthovivens</taxon>
    </lineage>
</organism>
<evidence type="ECO:0000256" key="10">
    <source>
        <dbReference type="ARBA" id="ARBA00022801"/>
    </source>
</evidence>
<evidence type="ECO:0000256" key="2">
    <source>
        <dbReference type="ARBA" id="ARBA00001946"/>
    </source>
</evidence>
<dbReference type="InterPro" id="IPR004641">
    <property type="entry name" value="RNase_HIII"/>
</dbReference>
<evidence type="ECO:0000256" key="1">
    <source>
        <dbReference type="ARBA" id="ARBA00000077"/>
    </source>
</evidence>
<protein>
    <recommendedName>
        <fullName evidence="13">Ribonuclease</fullName>
        <ecNumber evidence="13">3.1.26.4</ecNumber>
    </recommendedName>
</protein>
<evidence type="ECO:0000256" key="9">
    <source>
        <dbReference type="ARBA" id="ARBA00022759"/>
    </source>
</evidence>
<dbReference type="PANTHER" id="PTHR10954:SF23">
    <property type="entry name" value="RIBONUCLEASE"/>
    <property type="match status" value="1"/>
</dbReference>
<comment type="catalytic activity">
    <reaction evidence="1 12 13">
        <text>Endonucleolytic cleavage to 5'-phosphomonoester.</text>
        <dbReference type="EC" id="3.1.26.4"/>
    </reaction>
</comment>
<evidence type="ECO:0000256" key="13">
    <source>
        <dbReference type="RuleBase" id="RU003515"/>
    </source>
</evidence>
<evidence type="ECO:0000259" key="14">
    <source>
        <dbReference type="PROSITE" id="PS51975"/>
    </source>
</evidence>
<dbReference type="GO" id="GO:0003723">
    <property type="term" value="F:RNA binding"/>
    <property type="evidence" value="ECO:0007669"/>
    <property type="project" value="UniProtKB-UniRule"/>
</dbReference>
<evidence type="ECO:0000256" key="5">
    <source>
        <dbReference type="ARBA" id="ARBA00008378"/>
    </source>
</evidence>
<dbReference type="NCBIfam" id="TIGR00716">
    <property type="entry name" value="rnhC"/>
    <property type="match status" value="1"/>
</dbReference>
<evidence type="ECO:0000313" key="16">
    <source>
        <dbReference type="Proteomes" id="UP000823613"/>
    </source>
</evidence>
<comment type="subcellular location">
    <subcellularLocation>
        <location evidence="4">Cytoplasm</location>
    </subcellularLocation>
</comment>
<dbReference type="Gene3D" id="3.30.310.10">
    <property type="entry name" value="TATA-Binding Protein"/>
    <property type="match status" value="1"/>
</dbReference>
<reference evidence="15" key="2">
    <citation type="journal article" date="2021" name="PeerJ">
        <title>Extensive microbial diversity within the chicken gut microbiome revealed by metagenomics and culture.</title>
        <authorList>
            <person name="Gilroy R."/>
            <person name="Ravi A."/>
            <person name="Getino M."/>
            <person name="Pursley I."/>
            <person name="Horton D.L."/>
            <person name="Alikhan N.F."/>
            <person name="Baker D."/>
            <person name="Gharbi K."/>
            <person name="Hall N."/>
            <person name="Watson M."/>
            <person name="Adriaenssens E.M."/>
            <person name="Foster-Nyarko E."/>
            <person name="Jarju S."/>
            <person name="Secka A."/>
            <person name="Antonio M."/>
            <person name="Oren A."/>
            <person name="Chaudhuri R.R."/>
            <person name="La Ragione R."/>
            <person name="Hildebrand F."/>
            <person name="Pallen M.J."/>
        </authorList>
    </citation>
    <scope>NUCLEOTIDE SEQUENCE</scope>
    <source>
        <strain evidence="15">11159</strain>
    </source>
</reference>
<feature type="binding site" evidence="12">
    <location>
        <position position="98"/>
    </location>
    <ligand>
        <name>a divalent metal cation</name>
        <dbReference type="ChEBI" id="CHEBI:60240"/>
    </ligand>
</feature>
<gene>
    <name evidence="15" type="primary">rnhC</name>
    <name evidence="15" type="ORF">IAC58_01830</name>
</gene>
<dbReference type="PIRSF" id="PIRSF037748">
    <property type="entry name" value="RnhC"/>
    <property type="match status" value="1"/>
</dbReference>
<dbReference type="Gene3D" id="3.30.420.10">
    <property type="entry name" value="Ribonuclease H-like superfamily/Ribonuclease H"/>
    <property type="match status" value="1"/>
</dbReference>
<dbReference type="InterPro" id="IPR001352">
    <property type="entry name" value="RNase_HII/HIII"/>
</dbReference>
<comment type="caution">
    <text evidence="15">The sequence shown here is derived from an EMBL/GenBank/DDBJ whole genome shotgun (WGS) entry which is preliminary data.</text>
</comment>
<evidence type="ECO:0000256" key="4">
    <source>
        <dbReference type="ARBA" id="ARBA00004496"/>
    </source>
</evidence>
<evidence type="ECO:0000256" key="7">
    <source>
        <dbReference type="ARBA" id="ARBA00022722"/>
    </source>
</evidence>
<reference evidence="15" key="1">
    <citation type="submission" date="2020-10" db="EMBL/GenBank/DDBJ databases">
        <authorList>
            <person name="Gilroy R."/>
        </authorList>
    </citation>
    <scope>NUCLEOTIDE SEQUENCE</scope>
    <source>
        <strain evidence="15">11159</strain>
    </source>
</reference>
<dbReference type="GO" id="GO:0043137">
    <property type="term" value="P:DNA replication, removal of RNA primer"/>
    <property type="evidence" value="ECO:0007669"/>
    <property type="project" value="TreeGrafter"/>
</dbReference>
<dbReference type="Proteomes" id="UP000823613">
    <property type="component" value="Unassembled WGS sequence"/>
</dbReference>
<dbReference type="GO" id="GO:0006298">
    <property type="term" value="P:mismatch repair"/>
    <property type="evidence" value="ECO:0007669"/>
    <property type="project" value="TreeGrafter"/>
</dbReference>
<evidence type="ECO:0000256" key="6">
    <source>
        <dbReference type="ARBA" id="ARBA00022490"/>
    </source>
</evidence>
<feature type="domain" description="RNase H type-2" evidence="14">
    <location>
        <begin position="92"/>
        <end position="308"/>
    </location>
</feature>
<comment type="similarity">
    <text evidence="5">Belongs to the RNase HII family. RnhC subfamily.</text>
</comment>
<dbReference type="Pfam" id="PF11858">
    <property type="entry name" value="DUF3378"/>
    <property type="match status" value="1"/>
</dbReference>
<dbReference type="GO" id="GO:0004523">
    <property type="term" value="F:RNA-DNA hybrid ribonuclease activity"/>
    <property type="evidence" value="ECO:0007669"/>
    <property type="project" value="UniProtKB-UniRule"/>
</dbReference>
<dbReference type="EMBL" id="JADIMY010000039">
    <property type="protein sequence ID" value="MBO8427284.1"/>
    <property type="molecule type" value="Genomic_DNA"/>
</dbReference>
<accession>A0A9D9DGL7</accession>
<evidence type="ECO:0000256" key="11">
    <source>
        <dbReference type="ARBA" id="ARBA00022842"/>
    </source>
</evidence>
<name>A0A9D9DGL7_9BACL</name>
<comment type="cofactor">
    <cofactor evidence="2">
        <name>Mg(2+)</name>
        <dbReference type="ChEBI" id="CHEBI:18420"/>
    </cofactor>
</comment>
<dbReference type="InterPro" id="IPR012295">
    <property type="entry name" value="TBP_dom_sf"/>
</dbReference>
<keyword evidence="10 12" id="KW-0378">Hydrolase</keyword>
<dbReference type="PROSITE" id="PS51975">
    <property type="entry name" value="RNASE_H_2"/>
    <property type="match status" value="1"/>
</dbReference>
<keyword evidence="6" id="KW-0963">Cytoplasm</keyword>
<keyword evidence="7 12" id="KW-0540">Nuclease</keyword>
<dbReference type="InterPro" id="IPR024567">
    <property type="entry name" value="RNase_HII/HIII_dom"/>
</dbReference>
<comment type="function">
    <text evidence="3 13">Endonuclease that specifically degrades the RNA of RNA-DNA hybrids.</text>
</comment>
<dbReference type="CDD" id="cd06590">
    <property type="entry name" value="RNase_HII_bacteria_HIII_like"/>
    <property type="match status" value="1"/>
</dbReference>
<evidence type="ECO:0000313" key="15">
    <source>
        <dbReference type="EMBL" id="MBO8427284.1"/>
    </source>
</evidence>
<dbReference type="InterPro" id="IPR024568">
    <property type="entry name" value="RNase_HIII_N"/>
</dbReference>
<dbReference type="GO" id="GO:0046872">
    <property type="term" value="F:metal ion binding"/>
    <property type="evidence" value="ECO:0007669"/>
    <property type="project" value="UniProtKB-KW"/>
</dbReference>
<dbReference type="Pfam" id="PF01351">
    <property type="entry name" value="RNase_HII"/>
    <property type="match status" value="1"/>
</dbReference>
<feature type="binding site" evidence="12">
    <location>
        <position position="201"/>
    </location>
    <ligand>
        <name>a divalent metal cation</name>
        <dbReference type="ChEBI" id="CHEBI:60240"/>
    </ligand>
</feature>
<keyword evidence="8 12" id="KW-0479">Metal-binding</keyword>
<evidence type="ECO:0000256" key="12">
    <source>
        <dbReference type="PROSITE-ProRule" id="PRU01319"/>
    </source>
</evidence>
<dbReference type="SUPFAM" id="SSF53098">
    <property type="entry name" value="Ribonuclease H-like"/>
    <property type="match status" value="1"/>
</dbReference>
<keyword evidence="9 12" id="KW-0255">Endonuclease</keyword>
<feature type="binding site" evidence="12">
    <location>
        <position position="99"/>
    </location>
    <ligand>
        <name>a divalent metal cation</name>
        <dbReference type="ChEBI" id="CHEBI:60240"/>
    </ligand>
</feature>
<dbReference type="InterPro" id="IPR036397">
    <property type="entry name" value="RNaseH_sf"/>
</dbReference>
<proteinExistence type="inferred from homology"/>
<evidence type="ECO:0000256" key="3">
    <source>
        <dbReference type="ARBA" id="ARBA00004065"/>
    </source>
</evidence>
<dbReference type="GO" id="GO:0032299">
    <property type="term" value="C:ribonuclease H2 complex"/>
    <property type="evidence" value="ECO:0007669"/>
    <property type="project" value="TreeGrafter"/>
</dbReference>
<keyword evidence="11" id="KW-0460">Magnesium</keyword>